<organism evidence="1 2">
    <name type="scientific">Sporolactobacillus putidus</name>
    <dbReference type="NCBI Taxonomy" id="492735"/>
    <lineage>
        <taxon>Bacteria</taxon>
        <taxon>Bacillati</taxon>
        <taxon>Bacillota</taxon>
        <taxon>Bacilli</taxon>
        <taxon>Bacillales</taxon>
        <taxon>Sporolactobacillaceae</taxon>
        <taxon>Sporolactobacillus</taxon>
    </lineage>
</organism>
<name>A0A917RXP7_9BACL</name>
<dbReference type="AlphaFoldDB" id="A0A917RXP7"/>
<keyword evidence="2" id="KW-1185">Reference proteome</keyword>
<evidence type="ECO:0000313" key="1">
    <source>
        <dbReference type="EMBL" id="GGL41242.1"/>
    </source>
</evidence>
<dbReference type="Proteomes" id="UP000654670">
    <property type="component" value="Unassembled WGS sequence"/>
</dbReference>
<protein>
    <submittedName>
        <fullName evidence="1">Uncharacterized protein</fullName>
    </submittedName>
</protein>
<gene>
    <name evidence="1" type="ORF">GCM10007968_01390</name>
</gene>
<comment type="caution">
    <text evidence="1">The sequence shown here is derived from an EMBL/GenBank/DDBJ whole genome shotgun (WGS) entry which is preliminary data.</text>
</comment>
<reference evidence="1" key="1">
    <citation type="journal article" date="2014" name="Int. J. Syst. Evol. Microbiol.">
        <title>Complete genome sequence of Corynebacterium casei LMG S-19264T (=DSM 44701T), isolated from a smear-ripened cheese.</title>
        <authorList>
            <consortium name="US DOE Joint Genome Institute (JGI-PGF)"/>
            <person name="Walter F."/>
            <person name="Albersmeier A."/>
            <person name="Kalinowski J."/>
            <person name="Ruckert C."/>
        </authorList>
    </citation>
    <scope>NUCLEOTIDE SEQUENCE</scope>
    <source>
        <strain evidence="1">JCM 15325</strain>
    </source>
</reference>
<reference evidence="1" key="2">
    <citation type="submission" date="2020-09" db="EMBL/GenBank/DDBJ databases">
        <authorList>
            <person name="Sun Q."/>
            <person name="Ohkuma M."/>
        </authorList>
    </citation>
    <scope>NUCLEOTIDE SEQUENCE</scope>
    <source>
        <strain evidence="1">JCM 15325</strain>
    </source>
</reference>
<proteinExistence type="predicted"/>
<sequence length="62" mass="7225">MRNRESRLCLSGLTSLDWDTLKEGFPKLLIEYQHIEVNNPDVNQTASCHDERKKRRTCTGYG</sequence>
<accession>A0A917RXP7</accession>
<dbReference type="EMBL" id="BMOK01000001">
    <property type="protein sequence ID" value="GGL41242.1"/>
    <property type="molecule type" value="Genomic_DNA"/>
</dbReference>
<evidence type="ECO:0000313" key="2">
    <source>
        <dbReference type="Proteomes" id="UP000654670"/>
    </source>
</evidence>